<protein>
    <submittedName>
        <fullName evidence="10">Internal kinesin motor domain</fullName>
    </submittedName>
</protein>
<evidence type="ECO:0000256" key="6">
    <source>
        <dbReference type="ARBA" id="ARBA00023175"/>
    </source>
</evidence>
<accession>A0A139XY75</accession>
<dbReference type="AlphaFoldDB" id="A0A139XY75"/>
<reference evidence="10 11" key="1">
    <citation type="journal article" date="2016" name="Nat. Commun.">
        <title>Local admixture of amplified and diversified secreted pathogenesis determinants shapes mosaic Toxoplasma gondii genomes.</title>
        <authorList>
            <person name="Lorenzi H."/>
            <person name="Khan A."/>
            <person name="Behnke M.S."/>
            <person name="Namasivayam S."/>
            <person name="Swapna L.S."/>
            <person name="Hadjithomas M."/>
            <person name="Karamycheva S."/>
            <person name="Pinney D."/>
            <person name="Brunk B.P."/>
            <person name="Ajioka J.W."/>
            <person name="Ajzenberg D."/>
            <person name="Boothroyd J.C."/>
            <person name="Boyle J.P."/>
            <person name="Darde M.L."/>
            <person name="Diaz-Miranda M.A."/>
            <person name="Dubey J.P."/>
            <person name="Fritz H.M."/>
            <person name="Gennari S.M."/>
            <person name="Gregory B.D."/>
            <person name="Kim K."/>
            <person name="Saeij J.P."/>
            <person name="Su C."/>
            <person name="White M.W."/>
            <person name="Zhu X.Q."/>
            <person name="Howe D.K."/>
            <person name="Rosenthal B.M."/>
            <person name="Grigg M.E."/>
            <person name="Parkinson J."/>
            <person name="Liu L."/>
            <person name="Kissinger J.C."/>
            <person name="Roos D.S."/>
            <person name="Sibley L.D."/>
        </authorList>
    </citation>
    <scope>NUCLEOTIDE SEQUENCE [LARGE SCALE GENOMIC DNA]</scope>
    <source>
        <strain evidence="10 11">ARI</strain>
    </source>
</reference>
<dbReference type="SMART" id="SM00129">
    <property type="entry name" value="KISc"/>
    <property type="match status" value="1"/>
</dbReference>
<evidence type="ECO:0000256" key="1">
    <source>
        <dbReference type="ARBA" id="ARBA00004245"/>
    </source>
</evidence>
<keyword evidence="2" id="KW-0963">Cytoplasm</keyword>
<keyword evidence="3" id="KW-0493">Microtubule</keyword>
<gene>
    <name evidence="10" type="ORF">TGARI_287160B</name>
</gene>
<evidence type="ECO:0000313" key="10">
    <source>
        <dbReference type="EMBL" id="KYF43747.1"/>
    </source>
</evidence>
<dbReference type="SUPFAM" id="SSF52540">
    <property type="entry name" value="P-loop containing nucleoside triphosphate hydrolases"/>
    <property type="match status" value="1"/>
</dbReference>
<comment type="caution">
    <text evidence="8">Lacks conserved residue(s) required for the propagation of feature annotation.</text>
</comment>
<evidence type="ECO:0000256" key="5">
    <source>
        <dbReference type="ARBA" id="ARBA00022840"/>
    </source>
</evidence>
<keyword evidence="6" id="KW-0505">Motor protein</keyword>
<dbReference type="PANTHER" id="PTHR47971">
    <property type="entry name" value="KINESIN-RELATED PROTEIN 6"/>
    <property type="match status" value="1"/>
</dbReference>
<evidence type="ECO:0000256" key="8">
    <source>
        <dbReference type="PROSITE-ProRule" id="PRU00283"/>
    </source>
</evidence>
<dbReference type="Gene3D" id="3.40.850.10">
    <property type="entry name" value="Kinesin motor domain"/>
    <property type="match status" value="1"/>
</dbReference>
<dbReference type="GO" id="GO:0005524">
    <property type="term" value="F:ATP binding"/>
    <property type="evidence" value="ECO:0007669"/>
    <property type="project" value="UniProtKB-KW"/>
</dbReference>
<keyword evidence="4" id="KW-0547">Nucleotide-binding</keyword>
<comment type="caution">
    <text evidence="10">The sequence shown here is derived from an EMBL/GenBank/DDBJ whole genome shotgun (WGS) entry which is preliminary data.</text>
</comment>
<evidence type="ECO:0000256" key="7">
    <source>
        <dbReference type="ARBA" id="ARBA00023212"/>
    </source>
</evidence>
<dbReference type="PRINTS" id="PR00380">
    <property type="entry name" value="KINESINHEAVY"/>
</dbReference>
<dbReference type="Pfam" id="PF00225">
    <property type="entry name" value="Kinesin"/>
    <property type="match status" value="1"/>
</dbReference>
<dbReference type="GO" id="GO:0007018">
    <property type="term" value="P:microtubule-based movement"/>
    <property type="evidence" value="ECO:0007669"/>
    <property type="project" value="InterPro"/>
</dbReference>
<keyword evidence="7" id="KW-0206">Cytoskeleton</keyword>
<dbReference type="GO" id="GO:0005874">
    <property type="term" value="C:microtubule"/>
    <property type="evidence" value="ECO:0007669"/>
    <property type="project" value="UniProtKB-KW"/>
</dbReference>
<dbReference type="PANTHER" id="PTHR47971:SF8">
    <property type="entry name" value="KINESIN-LIKE PROTEIN"/>
    <property type="match status" value="1"/>
</dbReference>
<dbReference type="GO" id="GO:0007019">
    <property type="term" value="P:microtubule depolymerization"/>
    <property type="evidence" value="ECO:0007669"/>
    <property type="project" value="TreeGrafter"/>
</dbReference>
<evidence type="ECO:0000259" key="9">
    <source>
        <dbReference type="PROSITE" id="PS50067"/>
    </source>
</evidence>
<feature type="non-terminal residue" evidence="10">
    <location>
        <position position="164"/>
    </location>
</feature>
<dbReference type="InterPro" id="IPR019821">
    <property type="entry name" value="Kinesin_motor_CS"/>
</dbReference>
<dbReference type="EMBL" id="AGQS02004591">
    <property type="protein sequence ID" value="KYF43747.1"/>
    <property type="molecule type" value="Genomic_DNA"/>
</dbReference>
<proteinExistence type="inferred from homology"/>
<dbReference type="InterPro" id="IPR027640">
    <property type="entry name" value="Kinesin-like_fam"/>
</dbReference>
<dbReference type="VEuPathDB" id="ToxoDB:TGARI_287160B"/>
<dbReference type="Proteomes" id="UP000074247">
    <property type="component" value="Unassembled WGS sequence"/>
</dbReference>
<dbReference type="GO" id="GO:0008017">
    <property type="term" value="F:microtubule binding"/>
    <property type="evidence" value="ECO:0007669"/>
    <property type="project" value="InterPro"/>
</dbReference>
<organism evidence="10 11">
    <name type="scientific">Toxoplasma gondii ARI</name>
    <dbReference type="NCBI Taxonomy" id="1074872"/>
    <lineage>
        <taxon>Eukaryota</taxon>
        <taxon>Sar</taxon>
        <taxon>Alveolata</taxon>
        <taxon>Apicomplexa</taxon>
        <taxon>Conoidasida</taxon>
        <taxon>Coccidia</taxon>
        <taxon>Eucoccidiorida</taxon>
        <taxon>Eimeriorina</taxon>
        <taxon>Sarcocystidae</taxon>
        <taxon>Toxoplasma</taxon>
    </lineage>
</organism>
<feature type="domain" description="Kinesin motor" evidence="9">
    <location>
        <begin position="1"/>
        <end position="155"/>
    </location>
</feature>
<evidence type="ECO:0000256" key="3">
    <source>
        <dbReference type="ARBA" id="ARBA00022701"/>
    </source>
</evidence>
<comment type="similarity">
    <text evidence="8">Belongs to the TRAFAC class myosin-kinesin ATPase superfamily. Kinesin family.</text>
</comment>
<keyword evidence="5" id="KW-0067">ATP-binding</keyword>
<sequence length="164" mass="18334">MEQVRDKEMLLSKMIEGIELRKIGVNSVNDESSRSHAILQVIFRKRNSGEACGRIAFIDLAGSERGADTLQHSRQTQQDGAGINRSLLALKECIRAMDQDKGHIPFRDSELTKVLREIFVGRSSRSVMIATVSPSTSCCEQTLNTLRYASRVKNFRQTPPQPTA</sequence>
<dbReference type="PROSITE" id="PS50067">
    <property type="entry name" value="KINESIN_MOTOR_2"/>
    <property type="match status" value="1"/>
</dbReference>
<dbReference type="PROSITE" id="PS00411">
    <property type="entry name" value="KINESIN_MOTOR_1"/>
    <property type="match status" value="1"/>
</dbReference>
<dbReference type="InterPro" id="IPR036961">
    <property type="entry name" value="Kinesin_motor_dom_sf"/>
</dbReference>
<evidence type="ECO:0000313" key="11">
    <source>
        <dbReference type="Proteomes" id="UP000074247"/>
    </source>
</evidence>
<name>A0A139XY75_TOXGO</name>
<evidence type="ECO:0000256" key="2">
    <source>
        <dbReference type="ARBA" id="ARBA00022490"/>
    </source>
</evidence>
<dbReference type="GO" id="GO:0003777">
    <property type="term" value="F:microtubule motor activity"/>
    <property type="evidence" value="ECO:0007669"/>
    <property type="project" value="InterPro"/>
</dbReference>
<comment type="subcellular location">
    <subcellularLocation>
        <location evidence="1">Cytoplasm</location>
        <location evidence="1">Cytoskeleton</location>
    </subcellularLocation>
</comment>
<dbReference type="InterPro" id="IPR001752">
    <property type="entry name" value="Kinesin_motor_dom"/>
</dbReference>
<evidence type="ECO:0000256" key="4">
    <source>
        <dbReference type="ARBA" id="ARBA00022741"/>
    </source>
</evidence>
<dbReference type="InterPro" id="IPR027417">
    <property type="entry name" value="P-loop_NTPase"/>
</dbReference>